<dbReference type="PANTHER" id="PTHR43201">
    <property type="entry name" value="ACYL-COA SYNTHETASE"/>
    <property type="match status" value="1"/>
</dbReference>
<dbReference type="SUPFAM" id="SSF69593">
    <property type="entry name" value="Glycerol-3-phosphate (1)-acyltransferase"/>
    <property type="match status" value="1"/>
</dbReference>
<dbReference type="InterPro" id="IPR036259">
    <property type="entry name" value="MFS_trans_sf"/>
</dbReference>
<evidence type="ECO:0000259" key="6">
    <source>
        <dbReference type="SMART" id="SM00563"/>
    </source>
</evidence>
<dbReference type="RefSeq" id="WP_131304826.1">
    <property type="nucleotide sequence ID" value="NZ_SJFN01000001.1"/>
</dbReference>
<dbReference type="GO" id="GO:0006631">
    <property type="term" value="P:fatty acid metabolic process"/>
    <property type="evidence" value="ECO:0007669"/>
    <property type="project" value="TreeGrafter"/>
</dbReference>
<dbReference type="EMBL" id="SJFN01000001">
    <property type="protein sequence ID" value="TBW41247.1"/>
    <property type="molecule type" value="Genomic_DNA"/>
</dbReference>
<dbReference type="AlphaFoldDB" id="A0A4Q9VXN2"/>
<dbReference type="CDD" id="cd07989">
    <property type="entry name" value="LPLAT_AGPAT-like"/>
    <property type="match status" value="1"/>
</dbReference>
<sequence>MSKSLLASRRFAGLFWCQFFSALDDNFLKNALVFLILFHVGQERAGPLVTLAAATLMAPFFFLSALGGELADRFDKAVVARRLKLAEIAVAGLAVIGFWTASIPTLFAALAGFGVIAALFGPIKYGILPDHLEKGELPAGNALIEGATFLAILLGTVIGGLAASRGGDPAALAGVMIAFAVAAFVAALWIPRTGQAAPDLKVRWNILASTLDLVVELHRSPRLFWAGVVSSWFWAVGAVVLSLLPSLVKGAIGGSEDLVTAFLAVFAVAIALGSGLAAWLSGHRIVLVGVPIAGLLIGVFGLDAAWTVGHLAAPGADPVGIAAFARVPGGLRLAVDLAGLAAAGGLFVVPVFAALQSWAGVERRARVVAAVNILNAFAMTGATLAVAGLQVAGVTLAALLAGLGALSLVVAVAVWRTLPTHALRDALFLIYRILFRLEVTGTENLENLGDRVVIALNHVSFLDAALALALMEREPVFAIDSAIAKRWWVRPFLRVARALPLDPTKPMATRTLIHAVESGDPLVIFPEGRLTVTGSLMKVYDGAGLVALKSDAQVVPVRLEGLEQTPFTRLDPSQIRRRLFPKVRVTILPAQRLAVDPALTGRARRRAAGNALYGVMSDLIFRTTSTDRTVFEAIALAAEVHGPGRVVLEDPLAGQMTYRRLLIGAHVLGSRLAELAPPSKAIGVMLPNANAAVATFLGIHSAGRVPAMINFTAGSANVLAAAAAAELTTIVTSRAFVEKGRLEGLIAALEPRLRIVYLEDVRGEIGALDKIRGLLRWRHALARRRPDDPVAILFTSGSEGLPKGVVLSSRNMLANIAEIAARIDFGRADKVLDVLPLFHSFGLTAGLVLPITNGLPVYLYPSPLHYRVVPELVYGFNATVLFGTDTFLTGYARAAHPYDFRSLRLVVAGAEPVKEATRRVWMEKFGLRILEGYGVTETAPVIAINTPMYNRFGTVGRILPGMEWRLDPVEGIDEGGRLFLRGPNVMLGYLRSEHPGVLEVPPDGWHDTGDIVSIDPEGYVTILGRAKRFAKIGGEMVSLAAIEKFAAQLWPDAQSAAAAVPDAKKGERIVLVTTKAGADRPSFVAAAKEAGLADLMIPAEVVIWEELPLLGTGKIDNVTLSRMVGEAAAP</sequence>
<keyword evidence="7" id="KW-0808">Transferase</keyword>
<dbReference type="InterPro" id="IPR045851">
    <property type="entry name" value="AMP-bd_C_sf"/>
</dbReference>
<evidence type="ECO:0000256" key="3">
    <source>
        <dbReference type="ARBA" id="ARBA00022989"/>
    </source>
</evidence>
<dbReference type="GO" id="GO:0022857">
    <property type="term" value="F:transmembrane transporter activity"/>
    <property type="evidence" value="ECO:0007669"/>
    <property type="project" value="InterPro"/>
</dbReference>
<evidence type="ECO:0000313" key="8">
    <source>
        <dbReference type="Proteomes" id="UP000292781"/>
    </source>
</evidence>
<dbReference type="Pfam" id="PF07690">
    <property type="entry name" value="MFS_1"/>
    <property type="match status" value="1"/>
</dbReference>
<protein>
    <submittedName>
        <fullName evidence="7">Acyl-[ACP]--phospholipid O-acyltransferase</fullName>
    </submittedName>
</protein>
<dbReference type="SMART" id="SM00563">
    <property type="entry name" value="PlsC"/>
    <property type="match status" value="1"/>
</dbReference>
<dbReference type="SUPFAM" id="SSF103473">
    <property type="entry name" value="MFS general substrate transporter"/>
    <property type="match status" value="1"/>
</dbReference>
<reference evidence="7 8" key="1">
    <citation type="submission" date="2019-02" db="EMBL/GenBank/DDBJ databases">
        <title>Siculibacillus lacustris gen. nov., sp. nov., a new rosette-forming bacterium isolated from a freshwater crater lake (Lake St. Ana, Romania).</title>
        <authorList>
            <person name="Felfoldi T."/>
            <person name="Marton Z."/>
            <person name="Szabo A."/>
            <person name="Mentes A."/>
            <person name="Boka K."/>
            <person name="Marialigeti K."/>
            <person name="Mathe I."/>
            <person name="Koncz M."/>
            <person name="Schumann P."/>
            <person name="Toth E."/>
        </authorList>
    </citation>
    <scope>NUCLEOTIDE SEQUENCE [LARGE SCALE GENOMIC DNA]</scope>
    <source>
        <strain evidence="7 8">SA-279</strain>
    </source>
</reference>
<dbReference type="OrthoDB" id="9803968at2"/>
<comment type="similarity">
    <text evidence="1">Belongs to the ATP-dependent AMP-binding enzyme family.</text>
</comment>
<dbReference type="Pfam" id="PF01553">
    <property type="entry name" value="Acyltransferase"/>
    <property type="match status" value="1"/>
</dbReference>
<dbReference type="InterPro" id="IPR002123">
    <property type="entry name" value="Plipid/glycerol_acylTrfase"/>
</dbReference>
<feature type="transmembrane region" description="Helical" evidence="5">
    <location>
        <begin position="333"/>
        <end position="355"/>
    </location>
</feature>
<name>A0A4Q9VXN2_9HYPH</name>
<dbReference type="Gene3D" id="3.30.300.30">
    <property type="match status" value="1"/>
</dbReference>
<dbReference type="PANTHER" id="PTHR43201:SF8">
    <property type="entry name" value="ACYL-COA SYNTHETASE FAMILY MEMBER 3"/>
    <property type="match status" value="1"/>
</dbReference>
<feature type="transmembrane region" description="Helical" evidence="5">
    <location>
        <begin position="259"/>
        <end position="280"/>
    </location>
</feature>
<dbReference type="Pfam" id="PF00501">
    <property type="entry name" value="AMP-binding"/>
    <property type="match status" value="1"/>
</dbReference>
<feature type="transmembrane region" description="Helical" evidence="5">
    <location>
        <begin position="139"/>
        <end position="164"/>
    </location>
</feature>
<feature type="transmembrane region" description="Helical" evidence="5">
    <location>
        <begin position="107"/>
        <end position="127"/>
    </location>
</feature>
<dbReference type="GO" id="GO:0016746">
    <property type="term" value="F:acyltransferase activity"/>
    <property type="evidence" value="ECO:0007669"/>
    <property type="project" value="UniProtKB-KW"/>
</dbReference>
<dbReference type="InterPro" id="IPR000873">
    <property type="entry name" value="AMP-dep_synth/lig_dom"/>
</dbReference>
<comment type="caution">
    <text evidence="7">The sequence shown here is derived from an EMBL/GenBank/DDBJ whole genome shotgun (WGS) entry which is preliminary data.</text>
</comment>
<dbReference type="PROSITE" id="PS00455">
    <property type="entry name" value="AMP_BINDING"/>
    <property type="match status" value="1"/>
</dbReference>
<dbReference type="GO" id="GO:0031956">
    <property type="term" value="F:medium-chain fatty acid-CoA ligase activity"/>
    <property type="evidence" value="ECO:0007669"/>
    <property type="project" value="TreeGrafter"/>
</dbReference>
<evidence type="ECO:0000313" key="7">
    <source>
        <dbReference type="EMBL" id="TBW41247.1"/>
    </source>
</evidence>
<feature type="transmembrane region" description="Helical" evidence="5">
    <location>
        <begin position="367"/>
        <end position="389"/>
    </location>
</feature>
<evidence type="ECO:0000256" key="5">
    <source>
        <dbReference type="SAM" id="Phobius"/>
    </source>
</evidence>
<dbReference type="InterPro" id="IPR020845">
    <property type="entry name" value="AMP-binding_CS"/>
</dbReference>
<dbReference type="Proteomes" id="UP000292781">
    <property type="component" value="Unassembled WGS sequence"/>
</dbReference>
<dbReference type="InterPro" id="IPR042099">
    <property type="entry name" value="ANL_N_sf"/>
</dbReference>
<dbReference type="Gene3D" id="3.40.50.12780">
    <property type="entry name" value="N-terminal domain of ligase-like"/>
    <property type="match status" value="1"/>
</dbReference>
<feature type="transmembrane region" description="Helical" evidence="5">
    <location>
        <begin position="83"/>
        <end position="101"/>
    </location>
</feature>
<gene>
    <name evidence="7" type="ORF">EYW49_00515</name>
</gene>
<accession>A0A4Q9VXN2</accession>
<feature type="transmembrane region" description="Helical" evidence="5">
    <location>
        <begin position="48"/>
        <end position="71"/>
    </location>
</feature>
<dbReference type="Gene3D" id="1.20.1250.20">
    <property type="entry name" value="MFS general substrate transporter like domains"/>
    <property type="match status" value="1"/>
</dbReference>
<dbReference type="NCBIfam" id="NF005291">
    <property type="entry name" value="PRK06814.1"/>
    <property type="match status" value="1"/>
</dbReference>
<dbReference type="SUPFAM" id="SSF56801">
    <property type="entry name" value="Acetyl-CoA synthetase-like"/>
    <property type="match status" value="1"/>
</dbReference>
<evidence type="ECO:0000256" key="4">
    <source>
        <dbReference type="ARBA" id="ARBA00023136"/>
    </source>
</evidence>
<feature type="transmembrane region" description="Helical" evidence="5">
    <location>
        <begin position="170"/>
        <end position="190"/>
    </location>
</feature>
<evidence type="ECO:0000256" key="2">
    <source>
        <dbReference type="ARBA" id="ARBA00022692"/>
    </source>
</evidence>
<dbReference type="CDD" id="cd06173">
    <property type="entry name" value="MFS_MefA_like"/>
    <property type="match status" value="1"/>
</dbReference>
<organism evidence="7 8">
    <name type="scientific">Siculibacillus lacustris</name>
    <dbReference type="NCBI Taxonomy" id="1549641"/>
    <lineage>
        <taxon>Bacteria</taxon>
        <taxon>Pseudomonadati</taxon>
        <taxon>Pseudomonadota</taxon>
        <taxon>Alphaproteobacteria</taxon>
        <taxon>Hyphomicrobiales</taxon>
        <taxon>Ancalomicrobiaceae</taxon>
        <taxon>Siculibacillus</taxon>
    </lineage>
</organism>
<dbReference type="InterPro" id="IPR011701">
    <property type="entry name" value="MFS"/>
</dbReference>
<keyword evidence="2 5" id="KW-0812">Transmembrane</keyword>
<keyword evidence="3 5" id="KW-1133">Transmembrane helix</keyword>
<keyword evidence="7" id="KW-0012">Acyltransferase</keyword>
<proteinExistence type="inferred from homology"/>
<feature type="domain" description="Phospholipid/glycerol acyltransferase" evidence="6">
    <location>
        <begin position="452"/>
        <end position="562"/>
    </location>
</feature>
<evidence type="ECO:0000256" key="1">
    <source>
        <dbReference type="ARBA" id="ARBA00006432"/>
    </source>
</evidence>
<feature type="transmembrane region" description="Helical" evidence="5">
    <location>
        <begin position="395"/>
        <end position="415"/>
    </location>
</feature>
<keyword evidence="8" id="KW-1185">Reference proteome</keyword>
<feature type="transmembrane region" description="Helical" evidence="5">
    <location>
        <begin position="223"/>
        <end position="247"/>
    </location>
</feature>
<keyword evidence="4 5" id="KW-0472">Membrane</keyword>
<feature type="transmembrane region" description="Helical" evidence="5">
    <location>
        <begin position="292"/>
        <end position="313"/>
    </location>
</feature>